<sequence>MVKVLHVGAGDLLRSNELEQYIDRAVEQVVYIEAVPYLVTNGRGKIDQQNSINGRNDKIYHGLVWRESGLTKTFKLFNNDTFSSIYGINNAEWKWPAIQDVKTWDITLETITLDDFLEKEKIDGQEYECMAMDVQGAEYDVLLGGERFLENVNCMKLEVSSKEFYTGQALYPELRDHLCSKGFYVEEMTADHQDVYAWKTGYEKYTTYLPPYDSMLS</sequence>
<proteinExistence type="predicted"/>
<evidence type="ECO:0000313" key="2">
    <source>
        <dbReference type="EMBL" id="QBK91918.1"/>
    </source>
</evidence>
<dbReference type="SUPFAM" id="SSF53335">
    <property type="entry name" value="S-adenosyl-L-methionine-dependent methyltransferases"/>
    <property type="match status" value="1"/>
</dbReference>
<dbReference type="NCBIfam" id="TIGR01444">
    <property type="entry name" value="fkbM_fam"/>
    <property type="match status" value="1"/>
</dbReference>
<dbReference type="Gene3D" id="3.40.50.150">
    <property type="entry name" value="Vaccinia Virus protein VP39"/>
    <property type="match status" value="1"/>
</dbReference>
<dbReference type="PANTHER" id="PTHR36973">
    <property type="entry name" value="SLL1456 PROTEIN-RELATED"/>
    <property type="match status" value="1"/>
</dbReference>
<name>A0A481Z7P8_9VIRU</name>
<accession>A0A481Z7P8</accession>
<gene>
    <name evidence="2" type="ORF">LCPAC304_02590</name>
</gene>
<dbReference type="InterPro" id="IPR029063">
    <property type="entry name" value="SAM-dependent_MTases_sf"/>
</dbReference>
<dbReference type="EMBL" id="MK500566">
    <property type="protein sequence ID" value="QBK91918.1"/>
    <property type="molecule type" value="Genomic_DNA"/>
</dbReference>
<dbReference type="InterPro" id="IPR006342">
    <property type="entry name" value="FkbM_mtfrase"/>
</dbReference>
<keyword evidence="2" id="KW-0808">Transferase</keyword>
<dbReference type="GO" id="GO:0032259">
    <property type="term" value="P:methylation"/>
    <property type="evidence" value="ECO:0007669"/>
    <property type="project" value="UniProtKB-KW"/>
</dbReference>
<protein>
    <submittedName>
        <fullName evidence="2">Methyltransferase domain protein</fullName>
    </submittedName>
</protein>
<dbReference type="PANTHER" id="PTHR36973:SF4">
    <property type="entry name" value="NODULATION PROTEIN"/>
    <property type="match status" value="1"/>
</dbReference>
<reference evidence="2" key="1">
    <citation type="journal article" date="2019" name="MBio">
        <title>Virus Genomes from Deep Sea Sediments Expand the Ocean Megavirome and Support Independent Origins of Viral Gigantism.</title>
        <authorList>
            <person name="Backstrom D."/>
            <person name="Yutin N."/>
            <person name="Jorgensen S.L."/>
            <person name="Dharamshi J."/>
            <person name="Homa F."/>
            <person name="Zaremba-Niedwiedzka K."/>
            <person name="Spang A."/>
            <person name="Wolf Y.I."/>
            <person name="Koonin E.V."/>
            <person name="Ettema T.J."/>
        </authorList>
    </citation>
    <scope>NUCLEOTIDE SEQUENCE</scope>
</reference>
<dbReference type="InterPro" id="IPR053188">
    <property type="entry name" value="FkbM_Methyltransferase"/>
</dbReference>
<dbReference type="Pfam" id="PF05050">
    <property type="entry name" value="Methyltransf_21"/>
    <property type="match status" value="1"/>
</dbReference>
<evidence type="ECO:0000259" key="1">
    <source>
        <dbReference type="Pfam" id="PF05050"/>
    </source>
</evidence>
<dbReference type="GO" id="GO:0008171">
    <property type="term" value="F:O-methyltransferase activity"/>
    <property type="evidence" value="ECO:0007669"/>
    <property type="project" value="TreeGrafter"/>
</dbReference>
<keyword evidence="2" id="KW-0489">Methyltransferase</keyword>
<organism evidence="2">
    <name type="scientific">Pithovirus LCPAC304</name>
    <dbReference type="NCBI Taxonomy" id="2506594"/>
    <lineage>
        <taxon>Viruses</taxon>
        <taxon>Pithoviruses</taxon>
    </lineage>
</organism>
<feature type="domain" description="Methyltransferase FkbM" evidence="1">
    <location>
        <begin position="29"/>
        <end position="183"/>
    </location>
</feature>